<feature type="transmembrane region" description="Helical" evidence="2">
    <location>
        <begin position="463"/>
        <end position="484"/>
    </location>
</feature>
<dbReference type="Proteomes" id="UP000027195">
    <property type="component" value="Unassembled WGS sequence"/>
</dbReference>
<sequence>MLRRLTMNGAAEDAKPTASQYSNGKPAPDGKGHDYYSEEKGKIAPSVNNPVWRDYGLEEPVIQEFCTKYAHSSLDVTNIDITTDGLLENERSFDKESALWEFLTAETMPSSVSLRVLLVKELSGDALQLLSTALGIHTGFWEWVASDDAADGFWLNTNNNGKILSFDLPGFEFYTANVSPPTRVVREGRLKHLSSRHRLYGSGLAPSQKYDVYINRRVSGYLIPMNGSHTFLYFSEDCRAGSSLFLENHSRTDPTSTHWLLKTLKESEPKRLASFGDEPAGLILTILTKLLRSWHAYSVHIQRDLETIDATLPQSLPAELPENNLYDVGTYLHRDIVQTLYRFTQQLGKFEGWLKYLCNGTQERFRPKLFLHDVGNLNNNVDHLKKRFTVCKDRGNMSLTLINSYISLQQARVANEQARISAHMAWIQQTDSSSARRLSVVATVFLPLSFATSWLSTNTTTPLWVFFVISVVSIFATTIIILFLKWMEKGRGRKIAKYLFGPMFPSPKEEPYDITATLNQEDIKTDRSSLV</sequence>
<feature type="transmembrane region" description="Helical" evidence="2">
    <location>
        <begin position="438"/>
        <end position="457"/>
    </location>
</feature>
<protein>
    <submittedName>
        <fullName evidence="3">Uncharacterized protein</fullName>
    </submittedName>
</protein>
<keyword evidence="2" id="KW-0472">Membrane</keyword>
<dbReference type="AlphaFoldDB" id="A0A067NAM2"/>
<evidence type="ECO:0000256" key="1">
    <source>
        <dbReference type="SAM" id="MobiDB-lite"/>
    </source>
</evidence>
<dbReference type="Gene3D" id="1.20.58.340">
    <property type="entry name" value="Magnesium transport protein CorA, transmembrane region"/>
    <property type="match status" value="1"/>
</dbReference>
<keyword evidence="4" id="KW-1185">Reference proteome</keyword>
<evidence type="ECO:0000313" key="4">
    <source>
        <dbReference type="Proteomes" id="UP000027195"/>
    </source>
</evidence>
<accession>A0A067NAM2</accession>
<keyword evidence="2" id="KW-1133">Transmembrane helix</keyword>
<dbReference type="STRING" id="930990.A0A067NAM2"/>
<evidence type="ECO:0000256" key="2">
    <source>
        <dbReference type="SAM" id="Phobius"/>
    </source>
</evidence>
<dbReference type="HOGENOM" id="CLU_546367_0_0_1"/>
<name>A0A067NAM2_BOTB1</name>
<reference evidence="4" key="1">
    <citation type="journal article" date="2014" name="Proc. Natl. Acad. Sci. U.S.A.">
        <title>Extensive sampling of basidiomycete genomes demonstrates inadequacy of the white-rot/brown-rot paradigm for wood decay fungi.</title>
        <authorList>
            <person name="Riley R."/>
            <person name="Salamov A.A."/>
            <person name="Brown D.W."/>
            <person name="Nagy L.G."/>
            <person name="Floudas D."/>
            <person name="Held B.W."/>
            <person name="Levasseur A."/>
            <person name="Lombard V."/>
            <person name="Morin E."/>
            <person name="Otillar R."/>
            <person name="Lindquist E.A."/>
            <person name="Sun H."/>
            <person name="LaButti K.M."/>
            <person name="Schmutz J."/>
            <person name="Jabbour D."/>
            <person name="Luo H."/>
            <person name="Baker S.E."/>
            <person name="Pisabarro A.G."/>
            <person name="Walton J.D."/>
            <person name="Blanchette R.A."/>
            <person name="Henrissat B."/>
            <person name="Martin F."/>
            <person name="Cullen D."/>
            <person name="Hibbett D.S."/>
            <person name="Grigoriev I.V."/>
        </authorList>
    </citation>
    <scope>NUCLEOTIDE SEQUENCE [LARGE SCALE GENOMIC DNA]</scope>
    <source>
        <strain evidence="4">FD-172 SS1</strain>
    </source>
</reference>
<evidence type="ECO:0000313" key="3">
    <source>
        <dbReference type="EMBL" id="KDQ21182.1"/>
    </source>
</evidence>
<keyword evidence="2" id="KW-0812">Transmembrane</keyword>
<dbReference type="EMBL" id="KL198016">
    <property type="protein sequence ID" value="KDQ21182.1"/>
    <property type="molecule type" value="Genomic_DNA"/>
</dbReference>
<proteinExistence type="predicted"/>
<organism evidence="3 4">
    <name type="scientific">Botryobasidium botryosum (strain FD-172 SS1)</name>
    <dbReference type="NCBI Taxonomy" id="930990"/>
    <lineage>
        <taxon>Eukaryota</taxon>
        <taxon>Fungi</taxon>
        <taxon>Dikarya</taxon>
        <taxon>Basidiomycota</taxon>
        <taxon>Agaricomycotina</taxon>
        <taxon>Agaricomycetes</taxon>
        <taxon>Cantharellales</taxon>
        <taxon>Botryobasidiaceae</taxon>
        <taxon>Botryobasidium</taxon>
    </lineage>
</organism>
<dbReference type="InParanoid" id="A0A067NAM2"/>
<dbReference type="OrthoDB" id="3231000at2759"/>
<gene>
    <name evidence="3" type="ORF">BOTBODRAFT_25607</name>
</gene>
<feature type="compositionally biased region" description="Basic and acidic residues" evidence="1">
    <location>
        <begin position="28"/>
        <end position="37"/>
    </location>
</feature>
<feature type="region of interest" description="Disordered" evidence="1">
    <location>
        <begin position="1"/>
        <end position="37"/>
    </location>
</feature>